<keyword evidence="1 4" id="KW-0378">Hydrolase</keyword>
<name>A0ABU8BJM3_9BRAD</name>
<dbReference type="RefSeq" id="WP_334485950.1">
    <property type="nucleotide sequence ID" value="NZ_JAZHRV010000001.1"/>
</dbReference>
<feature type="domain" description="PNPLA" evidence="5">
    <location>
        <begin position="19"/>
        <end position="220"/>
    </location>
</feature>
<dbReference type="Proteomes" id="UP001364224">
    <property type="component" value="Unassembled WGS sequence"/>
</dbReference>
<keyword evidence="3 4" id="KW-0443">Lipid metabolism</keyword>
<dbReference type="InterPro" id="IPR002641">
    <property type="entry name" value="PNPLA_dom"/>
</dbReference>
<keyword evidence="2 4" id="KW-0442">Lipid degradation</keyword>
<feature type="active site" description="Proton acceptor" evidence="4">
    <location>
        <position position="206"/>
    </location>
</feature>
<dbReference type="EMBL" id="JAZHRV010000001">
    <property type="protein sequence ID" value="MEH2558710.1"/>
    <property type="molecule type" value="Genomic_DNA"/>
</dbReference>
<protein>
    <recommendedName>
        <fullName evidence="5">PNPLA domain-containing protein</fullName>
    </recommendedName>
</protein>
<evidence type="ECO:0000256" key="2">
    <source>
        <dbReference type="ARBA" id="ARBA00022963"/>
    </source>
</evidence>
<evidence type="ECO:0000256" key="3">
    <source>
        <dbReference type="ARBA" id="ARBA00023098"/>
    </source>
</evidence>
<evidence type="ECO:0000259" key="5">
    <source>
        <dbReference type="PROSITE" id="PS51635"/>
    </source>
</evidence>
<reference evidence="6 7" key="1">
    <citation type="submission" date="2024-02" db="EMBL/GenBank/DDBJ databases">
        <title>Adaptive strategies in a cosmopolitan and abundant soil bacterium.</title>
        <authorList>
            <person name="Carini P."/>
        </authorList>
    </citation>
    <scope>NUCLEOTIDE SEQUENCE [LARGE SCALE GENOMIC DNA]</scope>
    <source>
        <strain evidence="6 7">AZCC 1608</strain>
    </source>
</reference>
<dbReference type="Gene3D" id="3.40.1090.10">
    <property type="entry name" value="Cytosolic phospholipase A2 catalytic domain"/>
    <property type="match status" value="1"/>
</dbReference>
<keyword evidence="7" id="KW-1185">Reference proteome</keyword>
<gene>
    <name evidence="6" type="ORF">V1286_006239</name>
</gene>
<evidence type="ECO:0000256" key="4">
    <source>
        <dbReference type="PROSITE-ProRule" id="PRU01161"/>
    </source>
</evidence>
<accession>A0ABU8BJM3</accession>
<dbReference type="Pfam" id="PF01734">
    <property type="entry name" value="Patatin"/>
    <property type="match status" value="1"/>
</dbReference>
<feature type="short sequence motif" description="DGA/G" evidence="4">
    <location>
        <begin position="206"/>
        <end position="208"/>
    </location>
</feature>
<sequence>MADLNGQAESSTAKPRRLLALDGGGIRGVMSLEILRKIEQDLATATGKGASFRLGDFFDYIGGTSTGAIIAAGLAMGKSVQELIDFYIEAGPLMFEKTSLIGRLRSFYQADPLREKLNDVFGERTLGAKDLRSLLLVVTRNATTDSPWPVSSNPLARYNDRDRPDSNLQIPLWQLVRASTAAPVYFPPEIVEWDKDDPAKTFFFVDGGVTPYNNPAFLLFRMATLPQYRLNWPTGEDRMMLISVGTGAAAAVSRDLNARGQLIPANVAHLPGVLMGGAAIDQDINCRAIGRCVFGEPIDREIGDMIPRQGDPLEGVLVPLEEDCGRQFLYARYNPDVSRGGLDALGLKKIDPDHVRALDQIKYIGEMQSVGREYAAKFVDMTPFQRFVTKD</sequence>
<dbReference type="SUPFAM" id="SSF52151">
    <property type="entry name" value="FabD/lysophospholipase-like"/>
    <property type="match status" value="1"/>
</dbReference>
<feature type="short sequence motif" description="GXGXXG" evidence="4">
    <location>
        <begin position="23"/>
        <end position="28"/>
    </location>
</feature>
<dbReference type="InterPro" id="IPR016035">
    <property type="entry name" value="Acyl_Trfase/lysoPLipase"/>
</dbReference>
<comment type="caution">
    <text evidence="6">The sequence shown here is derived from an EMBL/GenBank/DDBJ whole genome shotgun (WGS) entry which is preliminary data.</text>
</comment>
<dbReference type="PROSITE" id="PS51635">
    <property type="entry name" value="PNPLA"/>
    <property type="match status" value="1"/>
</dbReference>
<evidence type="ECO:0000313" key="6">
    <source>
        <dbReference type="EMBL" id="MEH2558710.1"/>
    </source>
</evidence>
<feature type="short sequence motif" description="GXSXG" evidence="4">
    <location>
        <begin position="63"/>
        <end position="67"/>
    </location>
</feature>
<dbReference type="PANTHER" id="PTHR24185:SF1">
    <property type="entry name" value="CALCIUM-INDEPENDENT PHOSPHOLIPASE A2-GAMMA"/>
    <property type="match status" value="1"/>
</dbReference>
<dbReference type="PANTHER" id="PTHR24185">
    <property type="entry name" value="CALCIUM-INDEPENDENT PHOSPHOLIPASE A2-GAMMA"/>
    <property type="match status" value="1"/>
</dbReference>
<organism evidence="6 7">
    <name type="scientific">Bradyrhizobium algeriense</name>
    <dbReference type="NCBI Taxonomy" id="634784"/>
    <lineage>
        <taxon>Bacteria</taxon>
        <taxon>Pseudomonadati</taxon>
        <taxon>Pseudomonadota</taxon>
        <taxon>Alphaproteobacteria</taxon>
        <taxon>Hyphomicrobiales</taxon>
        <taxon>Nitrobacteraceae</taxon>
        <taxon>Bradyrhizobium</taxon>
    </lineage>
</organism>
<proteinExistence type="predicted"/>
<evidence type="ECO:0000313" key="7">
    <source>
        <dbReference type="Proteomes" id="UP001364224"/>
    </source>
</evidence>
<evidence type="ECO:0000256" key="1">
    <source>
        <dbReference type="ARBA" id="ARBA00022801"/>
    </source>
</evidence>
<feature type="active site" description="Nucleophile" evidence="4">
    <location>
        <position position="65"/>
    </location>
</feature>